<dbReference type="Proteomes" id="UP000382436">
    <property type="component" value="Unassembled WGS sequence"/>
</dbReference>
<dbReference type="AlphaFoldDB" id="A0A693RD39"/>
<dbReference type="InterPro" id="IPR016541">
    <property type="entry name" value="UCP008505"/>
</dbReference>
<proteinExistence type="predicted"/>
<gene>
    <name evidence="1" type="ORF">BZ274_06440</name>
</gene>
<dbReference type="EMBL" id="AACBVJ010000011">
    <property type="protein sequence ID" value="EAJ9197810.1"/>
    <property type="molecule type" value="Genomic_DNA"/>
</dbReference>
<name>A0A693RD39_CAMCO</name>
<protein>
    <submittedName>
        <fullName evidence="1">DUF4411 family protein</fullName>
    </submittedName>
</protein>
<reference evidence="1 2" key="1">
    <citation type="submission" date="2018-05" db="EMBL/GenBank/DDBJ databases">
        <authorList>
            <consortium name="PulseNet: The National Subtyping Network for Foodborne Disease Surveillance"/>
            <person name="Tarr C.L."/>
            <person name="Trees E."/>
            <person name="Katz L.S."/>
            <person name="Carleton-Romer H.A."/>
            <person name="Stroika S."/>
            <person name="Kucerova Z."/>
            <person name="Roache K.F."/>
            <person name="Sabol A.L."/>
            <person name="Besser J."/>
            <person name="Gerner-Smidt P."/>
        </authorList>
    </citation>
    <scope>NUCLEOTIDE SEQUENCE [LARGE SCALE GENOMIC DNA]</scope>
    <source>
        <strain evidence="1 2">PNUSAC001435</strain>
    </source>
</reference>
<comment type="caution">
    <text evidence="1">The sequence shown here is derived from an EMBL/GenBank/DDBJ whole genome shotgun (WGS) entry which is preliminary data.</text>
</comment>
<evidence type="ECO:0000313" key="2">
    <source>
        <dbReference type="Proteomes" id="UP000382436"/>
    </source>
</evidence>
<accession>A0A693RD39</accession>
<dbReference type="Pfam" id="PF14367">
    <property type="entry name" value="DUF4411"/>
    <property type="match status" value="1"/>
</dbReference>
<sequence>MMILKDLFMNKYLFDTSSLISFVRYYIPFDEDLILREFLLSGFNDNSFLLLNEVKMECKRVSSGLVFKEFQELGKIKSPKQKDFIIDAKWHNLIDNNFVIKGIKQKLNQEEYEQQKINFIKSADFALISYALSNKNITIITEETINSNDSKIFKKIPAICNFKNIDCISLSQFLKKQIKIQYNILGSLF</sequence>
<evidence type="ECO:0000313" key="1">
    <source>
        <dbReference type="EMBL" id="EAJ9197810.1"/>
    </source>
</evidence>
<organism evidence="1 2">
    <name type="scientific">Campylobacter coli</name>
    <dbReference type="NCBI Taxonomy" id="195"/>
    <lineage>
        <taxon>Bacteria</taxon>
        <taxon>Pseudomonadati</taxon>
        <taxon>Campylobacterota</taxon>
        <taxon>Epsilonproteobacteria</taxon>
        <taxon>Campylobacterales</taxon>
        <taxon>Campylobacteraceae</taxon>
        <taxon>Campylobacter</taxon>
    </lineage>
</organism>